<dbReference type="RefSeq" id="XP_014677781.1">
    <property type="nucleotide sequence ID" value="XM_014822295.1"/>
</dbReference>
<dbReference type="InterPro" id="IPR055432">
    <property type="entry name" value="STING_LBD"/>
</dbReference>
<dbReference type="InterPro" id="IPR029158">
    <property type="entry name" value="STING"/>
</dbReference>
<organism evidence="3 4">
    <name type="scientific">Priapulus caudatus</name>
    <name type="common">Priapulid worm</name>
    <dbReference type="NCBI Taxonomy" id="37621"/>
    <lineage>
        <taxon>Eukaryota</taxon>
        <taxon>Metazoa</taxon>
        <taxon>Ecdysozoa</taxon>
        <taxon>Scalidophora</taxon>
        <taxon>Priapulida</taxon>
        <taxon>Priapulimorpha</taxon>
        <taxon>Priapulimorphida</taxon>
        <taxon>Priapulidae</taxon>
        <taxon>Priapulus</taxon>
    </lineage>
</organism>
<keyword evidence="1" id="KW-0732">Signal</keyword>
<dbReference type="PANTHER" id="PTHR34339">
    <property type="entry name" value="STIMULATOR OF INTERFERON GENES PROTEIN"/>
    <property type="match status" value="1"/>
</dbReference>
<feature type="chain" id="PRO_5045389191" evidence="1">
    <location>
        <begin position="21"/>
        <end position="188"/>
    </location>
</feature>
<keyword evidence="3" id="KW-1185">Reference proteome</keyword>
<feature type="signal peptide" evidence="1">
    <location>
        <begin position="1"/>
        <end position="20"/>
    </location>
</feature>
<dbReference type="Gene3D" id="3.40.50.12100">
    <property type="entry name" value="Stimulator of interferon genes protein"/>
    <property type="match status" value="1"/>
</dbReference>
<evidence type="ECO:0000313" key="4">
    <source>
        <dbReference type="RefSeq" id="XP_014677781.1"/>
    </source>
</evidence>
<dbReference type="PANTHER" id="PTHR34339:SF1">
    <property type="entry name" value="STIMULATOR OF INTERFERON GENES PROTEIN"/>
    <property type="match status" value="1"/>
</dbReference>
<proteinExistence type="predicted"/>
<dbReference type="GeneID" id="106817613"/>
<name>A0ABM1F010_PRICU</name>
<feature type="domain" description="STING ligand-binding" evidence="2">
    <location>
        <begin position="19"/>
        <end position="178"/>
    </location>
</feature>
<evidence type="ECO:0000259" key="2">
    <source>
        <dbReference type="Pfam" id="PF15009"/>
    </source>
</evidence>
<dbReference type="Proteomes" id="UP000695022">
    <property type="component" value="Unplaced"/>
</dbReference>
<evidence type="ECO:0000256" key="1">
    <source>
        <dbReference type="SAM" id="SignalP"/>
    </source>
</evidence>
<sequence length="188" mass="21266">MLVLQHGLLAIVHSFQVSIGEGLAYNYYAGYLRLVLPSLAARVGTSEYEKHMKFKKMFVLIPANGEMPTKLQNADGTVHQVGELEPCVVERAGVKRKYSNVVYGTTHNEKEVMFVADLPANILTLRDMVMDQELTGFSEEDKLREVQKYAAFLQKILKSQPHMAGMCEIIVYNDDAKMMEAVRPHFCH</sequence>
<protein>
    <submittedName>
        <fullName evidence="4">Stimulator of interferon genes protein-like</fullName>
    </submittedName>
</protein>
<dbReference type="Pfam" id="PF15009">
    <property type="entry name" value="STING_LBD"/>
    <property type="match status" value="1"/>
</dbReference>
<evidence type="ECO:0000313" key="3">
    <source>
        <dbReference type="Proteomes" id="UP000695022"/>
    </source>
</evidence>
<accession>A0ABM1F010</accession>
<dbReference type="InterPro" id="IPR038623">
    <property type="entry name" value="STING_C_sf"/>
</dbReference>
<dbReference type="Gene3D" id="1.20.5.5200">
    <property type="match status" value="1"/>
</dbReference>
<reference evidence="4" key="1">
    <citation type="submission" date="2025-08" db="UniProtKB">
        <authorList>
            <consortium name="RefSeq"/>
        </authorList>
    </citation>
    <scope>IDENTIFICATION</scope>
</reference>
<gene>
    <name evidence="4" type="primary">LOC106817613</name>
</gene>